<reference evidence="2 3" key="1">
    <citation type="submission" date="2023-02" db="EMBL/GenBank/DDBJ databases">
        <title>LHISI_Scaffold_Assembly.</title>
        <authorList>
            <person name="Stuart O.P."/>
            <person name="Cleave R."/>
            <person name="Magrath M.J.L."/>
            <person name="Mikheyev A.S."/>
        </authorList>
    </citation>
    <scope>NUCLEOTIDE SEQUENCE [LARGE SCALE GENOMIC DNA]</scope>
    <source>
        <strain evidence="2">Daus_M_001</strain>
        <tissue evidence="2">Leg muscle</tissue>
    </source>
</reference>
<comment type="caution">
    <text evidence="2">The sequence shown here is derived from an EMBL/GenBank/DDBJ whole genome shotgun (WGS) entry which is preliminary data.</text>
</comment>
<gene>
    <name evidence="2" type="ORF">PR048_031774</name>
</gene>
<organism evidence="2 3">
    <name type="scientific">Dryococelus australis</name>
    <dbReference type="NCBI Taxonomy" id="614101"/>
    <lineage>
        <taxon>Eukaryota</taxon>
        <taxon>Metazoa</taxon>
        <taxon>Ecdysozoa</taxon>
        <taxon>Arthropoda</taxon>
        <taxon>Hexapoda</taxon>
        <taxon>Insecta</taxon>
        <taxon>Pterygota</taxon>
        <taxon>Neoptera</taxon>
        <taxon>Polyneoptera</taxon>
        <taxon>Phasmatodea</taxon>
        <taxon>Verophasmatodea</taxon>
        <taxon>Anareolatae</taxon>
        <taxon>Phasmatidae</taxon>
        <taxon>Eurycanthinae</taxon>
        <taxon>Dryococelus</taxon>
    </lineage>
</organism>
<proteinExistence type="predicted"/>
<feature type="region of interest" description="Disordered" evidence="1">
    <location>
        <begin position="626"/>
        <end position="647"/>
    </location>
</feature>
<evidence type="ECO:0000256" key="1">
    <source>
        <dbReference type="SAM" id="MobiDB-lite"/>
    </source>
</evidence>
<feature type="compositionally biased region" description="Basic and acidic residues" evidence="1">
    <location>
        <begin position="630"/>
        <end position="643"/>
    </location>
</feature>
<accession>A0ABQ9G680</accession>
<protein>
    <submittedName>
        <fullName evidence="2">Uncharacterized protein</fullName>
    </submittedName>
</protein>
<dbReference type="EMBL" id="JARBHB010000015">
    <property type="protein sequence ID" value="KAJ8867965.1"/>
    <property type="molecule type" value="Genomic_DNA"/>
</dbReference>
<sequence length="882" mass="100863">MSGGVPSDSRRAAREVTSGREICDCEYQAVKGAAGRLDYWTRCPQGARLPAWRPNCIPVCLESRRRRFCLAKISYNCGRKADVDVIDHDSNEAMRPEMTQKHQAEEIMKIISTRVQDLKMQEVKKEIPKVTIYNLEKKLTSEETYEEIYCQNSQVNITIEEYKSQAKIVYRTKDQHKNNNNIIMEVRPKNFHYMKLNNRLYTEQQSYKLNELISPARCFKCIRFCHVRKNCRSDLQYRTIYKKGQNIRFRTRIRNNSKIENDQSWSAILINKNIQVLYLYHVYTNKITVIMIQEFRSIYNISAYFQPSINITVGITKLQYVLNQISLRIINKQAEITTYDSIHGTSNIDISLVSNNIIENCKIIYYNLIIWVIHSTQQNTTHNVKITLKPFKNNFREHKQIEFQNKFDEQIRNIEYRNIEEKINVITETVKQFYKKVKIINNGQQQPKWRTTEISEKKKTMQAYHKTNYDKKWQDFVTHIIKKNIWVAETSHGLRLGTGAVLICSAVFCTGTLSLYRSEEAPLCRGLSDDVSLCHQLPVLGGQTEDGPVLAGFGNRCRRCPNRRKTSGTPDFRVIQPYVLKTDTEKFSSKLVEPIVFVIHISVALSIVVLRADKGVVKGVCSKAGMKGWGKRDTPRKPTDRPQSRRSVPLFTAHKLADALSQISAVVPRRSGIAQMSLKVARDVQRGASCDKFIGVCGGVLYDRPLASANVTNLTSSSRHLHTQKEHTAATCKCMLKCGVLHNLYTGDLMKAENYALLSSTPFTSAFPVRARVASTCGHLTVLGRSSKGATMARARGSRSRDQCGKPTPQAPRPSATRPGHKPPSPILSQNHSRDTRPQSPSHYTTLLVATDESLKISRPPGHRRMFARGLSSREWLQHWRK</sequence>
<evidence type="ECO:0000313" key="3">
    <source>
        <dbReference type="Proteomes" id="UP001159363"/>
    </source>
</evidence>
<evidence type="ECO:0000313" key="2">
    <source>
        <dbReference type="EMBL" id="KAJ8867965.1"/>
    </source>
</evidence>
<keyword evidence="3" id="KW-1185">Reference proteome</keyword>
<dbReference type="Proteomes" id="UP001159363">
    <property type="component" value="Chromosome 14"/>
</dbReference>
<feature type="region of interest" description="Disordered" evidence="1">
    <location>
        <begin position="788"/>
        <end position="842"/>
    </location>
</feature>
<name>A0ABQ9G680_9NEOP</name>